<dbReference type="Proteomes" id="UP000093044">
    <property type="component" value="Chromosome"/>
</dbReference>
<gene>
    <name evidence="7" type="ORF">BED41_05620</name>
</gene>
<dbReference type="InterPro" id="IPR050260">
    <property type="entry name" value="FAD-bd_OxRdtase"/>
</dbReference>
<dbReference type="Pfam" id="PF02852">
    <property type="entry name" value="Pyr_redox_dim"/>
    <property type="match status" value="1"/>
</dbReference>
<dbReference type="Pfam" id="PF07992">
    <property type="entry name" value="Pyr_redox_2"/>
    <property type="match status" value="1"/>
</dbReference>
<comment type="cofactor">
    <cofactor evidence="1">
        <name>FAD</name>
        <dbReference type="ChEBI" id="CHEBI:57692"/>
    </cofactor>
</comment>
<dbReference type="PANTHER" id="PTHR43429">
    <property type="entry name" value="PYRIDINE NUCLEOTIDE-DISULFIDE OXIDOREDUCTASE DOMAIN-CONTAINING"/>
    <property type="match status" value="1"/>
</dbReference>
<evidence type="ECO:0000313" key="8">
    <source>
        <dbReference type="Proteomes" id="UP000093044"/>
    </source>
</evidence>
<keyword evidence="3" id="KW-0285">Flavoprotein</keyword>
<dbReference type="OrthoDB" id="9802028at2"/>
<dbReference type="GO" id="GO:0016491">
    <property type="term" value="F:oxidoreductase activity"/>
    <property type="evidence" value="ECO:0007669"/>
    <property type="project" value="InterPro"/>
</dbReference>
<feature type="domain" description="FAD/NAD(P)-binding" evidence="6">
    <location>
        <begin position="2"/>
        <end position="206"/>
    </location>
</feature>
<organism evidence="7 8">
    <name type="scientific">Cloacibacillus porcorum</name>
    <dbReference type="NCBI Taxonomy" id="1197717"/>
    <lineage>
        <taxon>Bacteria</taxon>
        <taxon>Thermotogati</taxon>
        <taxon>Synergistota</taxon>
        <taxon>Synergistia</taxon>
        <taxon>Synergistales</taxon>
        <taxon>Synergistaceae</taxon>
        <taxon>Cloacibacillus</taxon>
    </lineage>
</organism>
<dbReference type="PRINTS" id="PR00411">
    <property type="entry name" value="PNDRDTASEI"/>
</dbReference>
<comment type="similarity">
    <text evidence="2">Belongs to the class-III pyridine nucleotide-disulfide oxidoreductase family.</text>
</comment>
<keyword evidence="4" id="KW-0274">FAD</keyword>
<evidence type="ECO:0000313" key="7">
    <source>
        <dbReference type="EMBL" id="ANZ44613.1"/>
    </source>
</evidence>
<evidence type="ECO:0008006" key="9">
    <source>
        <dbReference type="Google" id="ProtNLM"/>
    </source>
</evidence>
<dbReference type="KEGG" id="cpor:BED41_05620"/>
<dbReference type="InterPro" id="IPR004099">
    <property type="entry name" value="Pyr_nucl-diS_OxRdtase_dimer"/>
</dbReference>
<proteinExistence type="inferred from homology"/>
<dbReference type="SUPFAM" id="SSF51905">
    <property type="entry name" value="FAD/NAD(P)-binding domain"/>
    <property type="match status" value="1"/>
</dbReference>
<reference evidence="7" key="1">
    <citation type="submission" date="2016-08" db="EMBL/GenBank/DDBJ databases">
        <title>Complete genome of Cloacibacillus porcorum.</title>
        <authorList>
            <person name="Looft T."/>
            <person name="Bayles D.O."/>
            <person name="Alt D.P."/>
        </authorList>
    </citation>
    <scope>NUCLEOTIDE SEQUENCE [LARGE SCALE GENOMIC DNA]</scope>
    <source>
        <strain evidence="7">CL-84</strain>
    </source>
</reference>
<dbReference type="InterPro" id="IPR023753">
    <property type="entry name" value="FAD/NAD-binding_dom"/>
</dbReference>
<name>A0A1B2I3V5_9BACT</name>
<accession>A0A1B2I3V5</accession>
<dbReference type="STRING" id="1197717.BED41_05620"/>
<dbReference type="AlphaFoldDB" id="A0A1B2I3V5"/>
<protein>
    <recommendedName>
        <fullName evidence="9">Pyridine nucleotide-disulfide oxidoreductase</fullName>
    </recommendedName>
</protein>
<evidence type="ECO:0000259" key="5">
    <source>
        <dbReference type="Pfam" id="PF02852"/>
    </source>
</evidence>
<evidence type="ECO:0000256" key="1">
    <source>
        <dbReference type="ARBA" id="ARBA00001974"/>
    </source>
</evidence>
<dbReference type="EMBL" id="CP016757">
    <property type="protein sequence ID" value="ANZ44613.1"/>
    <property type="molecule type" value="Genomic_DNA"/>
</dbReference>
<evidence type="ECO:0000256" key="3">
    <source>
        <dbReference type="ARBA" id="ARBA00022630"/>
    </source>
</evidence>
<dbReference type="InterPro" id="IPR036188">
    <property type="entry name" value="FAD/NAD-bd_sf"/>
</dbReference>
<dbReference type="SUPFAM" id="SSF55424">
    <property type="entry name" value="FAD/NAD-linked reductases, dimerisation (C-terminal) domain"/>
    <property type="match status" value="1"/>
</dbReference>
<evidence type="ECO:0000259" key="6">
    <source>
        <dbReference type="Pfam" id="PF07992"/>
    </source>
</evidence>
<dbReference type="PRINTS" id="PR00368">
    <property type="entry name" value="FADPNR"/>
</dbReference>
<dbReference type="Gene3D" id="3.50.50.60">
    <property type="entry name" value="FAD/NAD(P)-binding domain"/>
    <property type="match status" value="2"/>
</dbReference>
<keyword evidence="8" id="KW-1185">Reference proteome</keyword>
<feature type="domain" description="Pyridine nucleotide-disulphide oxidoreductase dimerisation" evidence="5">
    <location>
        <begin position="255"/>
        <end position="351"/>
    </location>
</feature>
<evidence type="ECO:0000256" key="2">
    <source>
        <dbReference type="ARBA" id="ARBA00009130"/>
    </source>
</evidence>
<evidence type="ECO:0000256" key="4">
    <source>
        <dbReference type="ARBA" id="ARBA00022827"/>
    </source>
</evidence>
<dbReference type="InterPro" id="IPR016156">
    <property type="entry name" value="FAD/NAD-linked_Rdtase_dimer_sf"/>
</dbReference>
<sequence>MESRVTAIDRKNKNVTVESHGKRYTESYDKLLIATGAEPYRAPFPGAALPGVFTLRSLGDAKAIKSWITERGVKKAVVIGGGYIGLECAENLKKRDIDTFIVEMGNKLMAPFDTDVAARVQRHIENNGVGVQIGCQVRRIDDEGGLAVQMCPERRSADMVILAAGVRPDTGLAQAAGLEMNKKGSIITDAGMRTSDPNIYAVGDAVQVTNFVTGEADFVPLAGPASRQGRVAAENILGGDSRYDGAQGSGILKIFGMTAACTGINEEKARRHNIDCGSVSLEYPSHAGYYPGAEEIFMKVVFEKGTGRILGAQLTGLDGVDKRCDVMATAIRMRATAHDLTRIELCYAPPFGTPKDIVNVAGDLIEKALGRR</sequence>